<keyword evidence="4 6" id="KW-0055">Arginine biosynthesis</keyword>
<evidence type="ECO:0000313" key="10">
    <source>
        <dbReference type="Proteomes" id="UP000249065"/>
    </source>
</evidence>
<dbReference type="Gene3D" id="1.10.275.10">
    <property type="entry name" value="Fumarase/aspartase (N-terminal domain)"/>
    <property type="match status" value="1"/>
</dbReference>
<sequence length="538" mass="57267">MAMASTRSIRMLVPSFSPCPRSGLASARATATAREERMAEQVSLRERVKEPPSARLVESYYRPAVARARAQVFDHEMWAHCAHALMLERQGIVARAPLAACLRLVLQMAEQGPESVPVDERQEDLYSYVERRIVQALGPDIGGRLHTGRSRNDLNATTWRMALRGELIAAQRALLALRGTLLRLAEAQAGVVMPDYTHGQHAQPVTFGYWLLAVADALARDGTRLAGALRHADLCPLGAGALTTTAFPLDRDLTAALLGFAAPLEIAYDAVASRDDALEAVSALAVLGATLSRLATDLMAWSSWEYGFLELADRHCAVSSIMPQKKNPAALEHIRAAAGMVQGALAAALACTKNTSFADVNDAVTAVNEPVLEATTRSRRILALIEEVLQGLTLRPERMARAAAEGFGSATELADVIVRESGLSFRMAHAVVALVVREALAAGRSADAIRSADLDQAAATLFGRPLALPETAVAQALDPAANIRARGVMGGPAPEEMARMLAARHGLLARDAAALEAVIGRVEAARARCLGFARGLAA</sequence>
<dbReference type="HAMAP" id="MF_00006">
    <property type="entry name" value="Arg_succ_lyase"/>
    <property type="match status" value="1"/>
</dbReference>
<dbReference type="Gene3D" id="1.10.40.30">
    <property type="entry name" value="Fumarase/aspartase (C-terminal domain)"/>
    <property type="match status" value="1"/>
</dbReference>
<dbReference type="Proteomes" id="UP000249065">
    <property type="component" value="Unassembled WGS sequence"/>
</dbReference>
<evidence type="ECO:0000259" key="8">
    <source>
        <dbReference type="Pfam" id="PF14698"/>
    </source>
</evidence>
<dbReference type="InterPro" id="IPR024083">
    <property type="entry name" value="Fumarase/histidase_N"/>
</dbReference>
<dbReference type="EMBL" id="QLIX01000023">
    <property type="protein sequence ID" value="RAI56911.1"/>
    <property type="molecule type" value="Genomic_DNA"/>
</dbReference>
<dbReference type="InterPro" id="IPR009049">
    <property type="entry name" value="Argininosuccinate_lyase"/>
</dbReference>
<keyword evidence="5 6" id="KW-0456">Lyase</keyword>
<comment type="similarity">
    <text evidence="6">Belongs to the lyase 1 family. Argininosuccinate lyase subfamily.</text>
</comment>
<dbReference type="InterPro" id="IPR000362">
    <property type="entry name" value="Fumarate_lyase_fam"/>
</dbReference>
<dbReference type="InterPro" id="IPR029419">
    <property type="entry name" value="Arg_succ_lyase_C"/>
</dbReference>
<name>A0A327M0X6_9PROT</name>
<comment type="caution">
    <text evidence="9">The sequence shown here is derived from an EMBL/GenBank/DDBJ whole genome shotgun (WGS) entry which is preliminary data.</text>
</comment>
<comment type="catalytic activity">
    <reaction evidence="1 6">
        <text>2-(N(omega)-L-arginino)succinate = fumarate + L-arginine</text>
        <dbReference type="Rhea" id="RHEA:24020"/>
        <dbReference type="ChEBI" id="CHEBI:29806"/>
        <dbReference type="ChEBI" id="CHEBI:32682"/>
        <dbReference type="ChEBI" id="CHEBI:57472"/>
        <dbReference type="EC" id="4.3.2.1"/>
    </reaction>
</comment>
<evidence type="ECO:0000256" key="2">
    <source>
        <dbReference type="ARBA" id="ARBA00004941"/>
    </source>
</evidence>
<evidence type="ECO:0000259" key="7">
    <source>
        <dbReference type="Pfam" id="PF00206"/>
    </source>
</evidence>
<dbReference type="EC" id="4.3.2.1" evidence="3 6"/>
<reference evidence="10" key="1">
    <citation type="submission" date="2018-06" db="EMBL/GenBank/DDBJ databases">
        <authorList>
            <person name="Khan S.A."/>
        </authorList>
    </citation>
    <scope>NUCLEOTIDE SEQUENCE [LARGE SCALE GENOMIC DNA]</scope>
    <source>
        <strain evidence="10">DB-1506</strain>
    </source>
</reference>
<dbReference type="OrthoDB" id="9769623at2"/>
<dbReference type="GO" id="GO:0005829">
    <property type="term" value="C:cytosol"/>
    <property type="evidence" value="ECO:0007669"/>
    <property type="project" value="TreeGrafter"/>
</dbReference>
<dbReference type="NCBIfam" id="TIGR00838">
    <property type="entry name" value="argH"/>
    <property type="match status" value="1"/>
</dbReference>
<comment type="subcellular location">
    <subcellularLocation>
        <location evidence="6">Cytoplasm</location>
    </subcellularLocation>
</comment>
<dbReference type="PANTHER" id="PTHR43814">
    <property type="entry name" value="ARGININOSUCCINATE LYASE"/>
    <property type="match status" value="1"/>
</dbReference>
<comment type="pathway">
    <text evidence="2 6">Amino-acid biosynthesis; L-arginine biosynthesis; L-arginine from L-ornithine and carbamoyl phosphate: step 3/3.</text>
</comment>
<dbReference type="Gene3D" id="1.20.200.10">
    <property type="entry name" value="Fumarase/aspartase (Central domain)"/>
    <property type="match status" value="1"/>
</dbReference>
<proteinExistence type="inferred from homology"/>
<evidence type="ECO:0000256" key="5">
    <source>
        <dbReference type="ARBA" id="ARBA00023239"/>
    </source>
</evidence>
<dbReference type="GO" id="GO:0042450">
    <property type="term" value="P:L-arginine biosynthetic process via ornithine"/>
    <property type="evidence" value="ECO:0007669"/>
    <property type="project" value="UniProtKB-UniRule"/>
</dbReference>
<dbReference type="Pfam" id="PF00206">
    <property type="entry name" value="Lyase_1"/>
    <property type="match status" value="1"/>
</dbReference>
<dbReference type="CDD" id="cd01359">
    <property type="entry name" value="Argininosuccinate_lyase"/>
    <property type="match status" value="1"/>
</dbReference>
<evidence type="ECO:0000256" key="3">
    <source>
        <dbReference type="ARBA" id="ARBA00012338"/>
    </source>
</evidence>
<protein>
    <recommendedName>
        <fullName evidence="3 6">Argininosuccinate lyase</fullName>
        <shortName evidence="6">ASAL</shortName>
        <ecNumber evidence="3 6">4.3.2.1</ecNumber>
    </recommendedName>
    <alternativeName>
        <fullName evidence="6">Arginosuccinase</fullName>
    </alternativeName>
</protein>
<evidence type="ECO:0000256" key="4">
    <source>
        <dbReference type="ARBA" id="ARBA00022571"/>
    </source>
</evidence>
<organism evidence="9 10">
    <name type="scientific">Roseicella frigidaeris</name>
    <dbReference type="NCBI Taxonomy" id="2230885"/>
    <lineage>
        <taxon>Bacteria</taxon>
        <taxon>Pseudomonadati</taxon>
        <taxon>Pseudomonadota</taxon>
        <taxon>Alphaproteobacteria</taxon>
        <taxon>Acetobacterales</taxon>
        <taxon>Roseomonadaceae</taxon>
        <taxon>Roseicella</taxon>
    </lineage>
</organism>
<feature type="domain" description="Argininosuccinate lyase C-terminal" evidence="8">
    <location>
        <begin position="409"/>
        <end position="483"/>
    </location>
</feature>
<dbReference type="UniPathway" id="UPA00068">
    <property type="reaction ID" value="UER00114"/>
</dbReference>
<gene>
    <name evidence="6 9" type="primary">argH</name>
    <name evidence="9" type="ORF">DOO78_21370</name>
</gene>
<feature type="domain" description="Fumarate lyase N-terminal" evidence="7">
    <location>
        <begin position="98"/>
        <end position="343"/>
    </location>
</feature>
<evidence type="ECO:0000313" key="9">
    <source>
        <dbReference type="EMBL" id="RAI56911.1"/>
    </source>
</evidence>
<accession>A0A327M0X6</accession>
<keyword evidence="6" id="KW-0963">Cytoplasm</keyword>
<dbReference type="InterPro" id="IPR008948">
    <property type="entry name" value="L-Aspartase-like"/>
</dbReference>
<evidence type="ECO:0000256" key="1">
    <source>
        <dbReference type="ARBA" id="ARBA00000985"/>
    </source>
</evidence>
<dbReference type="PANTHER" id="PTHR43814:SF1">
    <property type="entry name" value="ARGININOSUCCINATE LYASE"/>
    <property type="match status" value="1"/>
</dbReference>
<dbReference type="PRINTS" id="PR00149">
    <property type="entry name" value="FUMRATELYASE"/>
</dbReference>
<dbReference type="SUPFAM" id="SSF48557">
    <property type="entry name" value="L-aspartase-like"/>
    <property type="match status" value="1"/>
</dbReference>
<evidence type="ECO:0000256" key="6">
    <source>
        <dbReference type="HAMAP-Rule" id="MF_00006"/>
    </source>
</evidence>
<dbReference type="PRINTS" id="PR00145">
    <property type="entry name" value="ARGSUCLYASE"/>
</dbReference>
<dbReference type="InterPro" id="IPR022761">
    <property type="entry name" value="Fumarate_lyase_N"/>
</dbReference>
<dbReference type="Pfam" id="PF14698">
    <property type="entry name" value="ASL_C2"/>
    <property type="match status" value="1"/>
</dbReference>
<keyword evidence="10" id="KW-1185">Reference proteome</keyword>
<dbReference type="GO" id="GO:0004056">
    <property type="term" value="F:argininosuccinate lyase activity"/>
    <property type="evidence" value="ECO:0007669"/>
    <property type="project" value="UniProtKB-UniRule"/>
</dbReference>
<dbReference type="AlphaFoldDB" id="A0A327M0X6"/>
<keyword evidence="6" id="KW-0028">Amino-acid biosynthesis</keyword>